<accession>A0AAV3Y6E7</accession>
<keyword evidence="1" id="KW-0808">Transferase</keyword>
<protein>
    <submittedName>
        <fullName evidence="1">Reverse transcriptase</fullName>
    </submittedName>
</protein>
<sequence length="132" mass="15227">MTLCSKENETHRKRVPLDALMKRNKINFTPKKSRSVSIRKNKLDENTCFIVAFKDIPGISQEPWTMVRDEHKRLNYDLKIAPDGYELKNSQLFHTIEKFLSAFQNVATSSERKKGANGQGVVIFILCRSKIV</sequence>
<organism evidence="1 2">
    <name type="scientific">Plakobranchus ocellatus</name>
    <dbReference type="NCBI Taxonomy" id="259542"/>
    <lineage>
        <taxon>Eukaryota</taxon>
        <taxon>Metazoa</taxon>
        <taxon>Spiralia</taxon>
        <taxon>Lophotrochozoa</taxon>
        <taxon>Mollusca</taxon>
        <taxon>Gastropoda</taxon>
        <taxon>Heterobranchia</taxon>
        <taxon>Euthyneura</taxon>
        <taxon>Panpulmonata</taxon>
        <taxon>Sacoglossa</taxon>
        <taxon>Placobranchoidea</taxon>
        <taxon>Plakobranchidae</taxon>
        <taxon>Plakobranchus</taxon>
    </lineage>
</organism>
<evidence type="ECO:0000313" key="1">
    <source>
        <dbReference type="EMBL" id="GFN78359.1"/>
    </source>
</evidence>
<proteinExistence type="predicted"/>
<comment type="caution">
    <text evidence="1">The sequence shown here is derived from an EMBL/GenBank/DDBJ whole genome shotgun (WGS) entry which is preliminary data.</text>
</comment>
<reference evidence="1 2" key="1">
    <citation type="journal article" date="2021" name="Elife">
        <title>Chloroplast acquisition without the gene transfer in kleptoplastic sea slugs, Plakobranchus ocellatus.</title>
        <authorList>
            <person name="Maeda T."/>
            <person name="Takahashi S."/>
            <person name="Yoshida T."/>
            <person name="Shimamura S."/>
            <person name="Takaki Y."/>
            <person name="Nagai Y."/>
            <person name="Toyoda A."/>
            <person name="Suzuki Y."/>
            <person name="Arimoto A."/>
            <person name="Ishii H."/>
            <person name="Satoh N."/>
            <person name="Nishiyama T."/>
            <person name="Hasebe M."/>
            <person name="Maruyama T."/>
            <person name="Minagawa J."/>
            <person name="Obokata J."/>
            <person name="Shigenobu S."/>
        </authorList>
    </citation>
    <scope>NUCLEOTIDE SEQUENCE [LARGE SCALE GENOMIC DNA]</scope>
</reference>
<keyword evidence="1" id="KW-0548">Nucleotidyltransferase</keyword>
<dbReference type="Proteomes" id="UP000735302">
    <property type="component" value="Unassembled WGS sequence"/>
</dbReference>
<keyword evidence="2" id="KW-1185">Reference proteome</keyword>
<evidence type="ECO:0000313" key="2">
    <source>
        <dbReference type="Proteomes" id="UP000735302"/>
    </source>
</evidence>
<gene>
    <name evidence="1" type="ORF">PoB_000486500</name>
</gene>
<name>A0AAV3Y6E7_9GAST</name>
<dbReference type="GO" id="GO:0003964">
    <property type="term" value="F:RNA-directed DNA polymerase activity"/>
    <property type="evidence" value="ECO:0007669"/>
    <property type="project" value="UniProtKB-KW"/>
</dbReference>
<dbReference type="AlphaFoldDB" id="A0AAV3Y6E7"/>
<keyword evidence="1" id="KW-0695">RNA-directed DNA polymerase</keyword>
<dbReference type="EMBL" id="BLXT01000588">
    <property type="protein sequence ID" value="GFN78359.1"/>
    <property type="molecule type" value="Genomic_DNA"/>
</dbReference>